<evidence type="ECO:0000313" key="9">
    <source>
        <dbReference type="Proteomes" id="UP000292445"/>
    </source>
</evidence>
<feature type="transmembrane region" description="Helical" evidence="6">
    <location>
        <begin position="20"/>
        <end position="40"/>
    </location>
</feature>
<feature type="domain" description="FAD-binding" evidence="7">
    <location>
        <begin position="19"/>
        <end position="354"/>
    </location>
</feature>
<keyword evidence="4" id="KW-0560">Oxidoreductase</keyword>
<accession>A0A4Q7NNF3</accession>
<dbReference type="Pfam" id="PF01494">
    <property type="entry name" value="FAD_binding_3"/>
    <property type="match status" value="1"/>
</dbReference>
<evidence type="ECO:0000256" key="2">
    <source>
        <dbReference type="ARBA" id="ARBA00022630"/>
    </source>
</evidence>
<keyword evidence="9" id="KW-1185">Reference proteome</keyword>
<dbReference type="EMBL" id="SGXC01000001">
    <property type="protein sequence ID" value="RZS86602.1"/>
    <property type="molecule type" value="Genomic_DNA"/>
</dbReference>
<evidence type="ECO:0000313" key="8">
    <source>
        <dbReference type="EMBL" id="RZS86602.1"/>
    </source>
</evidence>
<evidence type="ECO:0000256" key="1">
    <source>
        <dbReference type="ARBA" id="ARBA00001974"/>
    </source>
</evidence>
<dbReference type="AlphaFoldDB" id="A0A4Q7NNF3"/>
<evidence type="ECO:0000259" key="7">
    <source>
        <dbReference type="Pfam" id="PF01494"/>
    </source>
</evidence>
<dbReference type="GO" id="GO:0071949">
    <property type="term" value="F:FAD binding"/>
    <property type="evidence" value="ECO:0007669"/>
    <property type="project" value="InterPro"/>
</dbReference>
<comment type="cofactor">
    <cofactor evidence="1">
        <name>FAD</name>
        <dbReference type="ChEBI" id="CHEBI:57692"/>
    </cofactor>
</comment>
<evidence type="ECO:0000256" key="6">
    <source>
        <dbReference type="SAM" id="Phobius"/>
    </source>
</evidence>
<dbReference type="GO" id="GO:0004497">
    <property type="term" value="F:monooxygenase activity"/>
    <property type="evidence" value="ECO:0007669"/>
    <property type="project" value="UniProtKB-KW"/>
</dbReference>
<keyword evidence="3" id="KW-0274">FAD</keyword>
<organism evidence="8 9">
    <name type="scientific">Pigmentiphaga kullae</name>
    <dbReference type="NCBI Taxonomy" id="151784"/>
    <lineage>
        <taxon>Bacteria</taxon>
        <taxon>Pseudomonadati</taxon>
        <taxon>Pseudomonadota</taxon>
        <taxon>Betaproteobacteria</taxon>
        <taxon>Burkholderiales</taxon>
        <taxon>Alcaligenaceae</taxon>
        <taxon>Pigmentiphaga</taxon>
    </lineage>
</organism>
<dbReference type="InterPro" id="IPR050493">
    <property type="entry name" value="FAD-dep_Monooxygenase_BioMet"/>
</dbReference>
<gene>
    <name evidence="8" type="ORF">EV675_2649</name>
</gene>
<dbReference type="PANTHER" id="PTHR13789">
    <property type="entry name" value="MONOOXYGENASE"/>
    <property type="match status" value="1"/>
</dbReference>
<keyword evidence="6" id="KW-0812">Transmembrane</keyword>
<dbReference type="InterPro" id="IPR036188">
    <property type="entry name" value="FAD/NAD-bd_sf"/>
</dbReference>
<evidence type="ECO:0000256" key="3">
    <source>
        <dbReference type="ARBA" id="ARBA00022827"/>
    </source>
</evidence>
<keyword evidence="2" id="KW-0285">Flavoprotein</keyword>
<keyword evidence="6" id="KW-1133">Transmembrane helix</keyword>
<dbReference type="SUPFAM" id="SSF51905">
    <property type="entry name" value="FAD/NAD(P)-binding domain"/>
    <property type="match status" value="1"/>
</dbReference>
<dbReference type="PANTHER" id="PTHR13789:SF318">
    <property type="entry name" value="GERANYLGERANYL DIPHOSPHATE REDUCTASE"/>
    <property type="match status" value="1"/>
</dbReference>
<dbReference type="SUPFAM" id="SSF54373">
    <property type="entry name" value="FAD-linked reductases, C-terminal domain"/>
    <property type="match status" value="1"/>
</dbReference>
<dbReference type="Gene3D" id="3.50.50.60">
    <property type="entry name" value="FAD/NAD(P)-binding domain"/>
    <property type="match status" value="1"/>
</dbReference>
<keyword evidence="6" id="KW-0472">Membrane</keyword>
<protein>
    <submittedName>
        <fullName evidence="8">Salicylate hydroxylase</fullName>
    </submittedName>
</protein>
<comment type="caution">
    <text evidence="8">The sequence shown here is derived from an EMBL/GenBank/DDBJ whole genome shotgun (WGS) entry which is preliminary data.</text>
</comment>
<dbReference type="InterPro" id="IPR002938">
    <property type="entry name" value="FAD-bd"/>
</dbReference>
<dbReference type="PRINTS" id="PR00420">
    <property type="entry name" value="RNGMNOXGNASE"/>
</dbReference>
<sequence>MVVGSKLACREMMLSRSKNVGIVGAGIGGLTAAIALRQFGHDVTVFEQAKKPSEIGAGIIVGPNAVKVLRALDLGSELDRIAVEPGKHRLRNWKTGRIMFDQPMGESFRERFGAGYLQVHRADLIEILVRKLPADRVCLSSRAASVRQDSSAAALVLENGKELEFDMLVGADGIKSAVRSSLFGLESPRFTGNVCWRGTVPSEDVPQGVFSSDIHVWVGPGGHVVNYYIRGGKLMNFIAIHQADDWSAESWSFDADREELARRYADWHPALAAMFERATACSKWALFDRDPMSRWSEGRVTLLGDAAHPMLPYLAQGAAMAMEDGIVLAKLITREVDIVPALQRYEKIRLPRTTRTQLGARARAKQNHMTSPVARLMRDIGLGLRRTFRPSSTSYNVEWLYEYDAALAVD</sequence>
<keyword evidence="5" id="KW-0503">Monooxygenase</keyword>
<name>A0A4Q7NNF3_9BURK</name>
<evidence type="ECO:0000256" key="5">
    <source>
        <dbReference type="ARBA" id="ARBA00023033"/>
    </source>
</evidence>
<dbReference type="Proteomes" id="UP000292445">
    <property type="component" value="Unassembled WGS sequence"/>
</dbReference>
<proteinExistence type="predicted"/>
<evidence type="ECO:0000256" key="4">
    <source>
        <dbReference type="ARBA" id="ARBA00023002"/>
    </source>
</evidence>
<reference evidence="8 9" key="1">
    <citation type="submission" date="2019-02" db="EMBL/GenBank/DDBJ databases">
        <title>Genomic Encyclopedia of Type Strains, Phase IV (KMG-IV): sequencing the most valuable type-strain genomes for metagenomic binning, comparative biology and taxonomic classification.</title>
        <authorList>
            <person name="Goeker M."/>
        </authorList>
    </citation>
    <scope>NUCLEOTIDE SEQUENCE [LARGE SCALE GENOMIC DNA]</scope>
    <source>
        <strain evidence="8 9">K24</strain>
    </source>
</reference>